<gene>
    <name evidence="1" type="ORF">GCM10009838_22870</name>
</gene>
<dbReference type="RefSeq" id="WP_344656935.1">
    <property type="nucleotide sequence ID" value="NZ_BAAAQM010000010.1"/>
</dbReference>
<name>A0ABP5CJN0_9ACTN</name>
<sequence>MFRRSSTSSKTRRDLGVKFCDGYGVSTAAERSDARLDATRTAAAMRLPRI</sequence>
<comment type="caution">
    <text evidence="1">The sequence shown here is derived from an EMBL/GenBank/DDBJ whole genome shotgun (WGS) entry which is preliminary data.</text>
</comment>
<evidence type="ECO:0000313" key="2">
    <source>
        <dbReference type="Proteomes" id="UP001499854"/>
    </source>
</evidence>
<reference evidence="2" key="1">
    <citation type="journal article" date="2019" name="Int. J. Syst. Evol. Microbiol.">
        <title>The Global Catalogue of Microorganisms (GCM) 10K type strain sequencing project: providing services to taxonomists for standard genome sequencing and annotation.</title>
        <authorList>
            <consortium name="The Broad Institute Genomics Platform"/>
            <consortium name="The Broad Institute Genome Sequencing Center for Infectious Disease"/>
            <person name="Wu L."/>
            <person name="Ma J."/>
        </authorList>
    </citation>
    <scope>NUCLEOTIDE SEQUENCE [LARGE SCALE GENOMIC DNA]</scope>
    <source>
        <strain evidence="2">JCM 16013</strain>
    </source>
</reference>
<dbReference type="EMBL" id="BAAAQM010000010">
    <property type="protein sequence ID" value="GAA1964895.1"/>
    <property type="molecule type" value="Genomic_DNA"/>
</dbReference>
<evidence type="ECO:0000313" key="1">
    <source>
        <dbReference type="EMBL" id="GAA1964895.1"/>
    </source>
</evidence>
<proteinExistence type="predicted"/>
<protein>
    <submittedName>
        <fullName evidence="1">Uncharacterized protein</fullName>
    </submittedName>
</protein>
<organism evidence="1 2">
    <name type="scientific">Catenulispora subtropica</name>
    <dbReference type="NCBI Taxonomy" id="450798"/>
    <lineage>
        <taxon>Bacteria</taxon>
        <taxon>Bacillati</taxon>
        <taxon>Actinomycetota</taxon>
        <taxon>Actinomycetes</taxon>
        <taxon>Catenulisporales</taxon>
        <taxon>Catenulisporaceae</taxon>
        <taxon>Catenulispora</taxon>
    </lineage>
</organism>
<keyword evidence="2" id="KW-1185">Reference proteome</keyword>
<accession>A0ABP5CJN0</accession>
<dbReference type="Proteomes" id="UP001499854">
    <property type="component" value="Unassembled WGS sequence"/>
</dbReference>